<dbReference type="Pfam" id="PF02130">
    <property type="entry name" value="YbeY"/>
    <property type="match status" value="1"/>
</dbReference>
<dbReference type="InterPro" id="IPR023091">
    <property type="entry name" value="MetalPrtase_cat_dom_sf_prd"/>
</dbReference>
<dbReference type="InterPro" id="IPR002036">
    <property type="entry name" value="YbeY"/>
</dbReference>
<evidence type="ECO:0000313" key="9">
    <source>
        <dbReference type="EMBL" id="KTD76918.1"/>
    </source>
</evidence>
<evidence type="ECO:0000313" key="10">
    <source>
        <dbReference type="Proteomes" id="UP000054662"/>
    </source>
</evidence>
<keyword evidence="4 8" id="KW-0479">Metal-binding</keyword>
<dbReference type="OrthoDB" id="9807740at2"/>
<comment type="subcellular location">
    <subcellularLocation>
        <location evidence="8">Cytoplasm</location>
    </subcellularLocation>
</comment>
<dbReference type="GO" id="GO:0006364">
    <property type="term" value="P:rRNA processing"/>
    <property type="evidence" value="ECO:0007669"/>
    <property type="project" value="UniProtKB-UniRule"/>
</dbReference>
<comment type="function">
    <text evidence="8">Single strand-specific metallo-endoribonuclease involved in late-stage 70S ribosome quality control and in maturation of the 3' terminus of the 16S rRNA.</text>
</comment>
<dbReference type="Gene3D" id="3.40.390.30">
    <property type="entry name" value="Metalloproteases ('zincins'), catalytic domain"/>
    <property type="match status" value="1"/>
</dbReference>
<keyword evidence="7 8" id="KW-0862">Zinc</keyword>
<dbReference type="GO" id="GO:0004521">
    <property type="term" value="F:RNA endonuclease activity"/>
    <property type="evidence" value="ECO:0007669"/>
    <property type="project" value="UniProtKB-UniRule"/>
</dbReference>
<keyword evidence="6 8" id="KW-0378">Hydrolase</keyword>
<evidence type="ECO:0000256" key="6">
    <source>
        <dbReference type="ARBA" id="ARBA00022801"/>
    </source>
</evidence>
<protein>
    <recommendedName>
        <fullName evidence="8">Endoribonuclease YbeY</fullName>
        <ecNumber evidence="8">3.1.-.-</ecNumber>
    </recommendedName>
</protein>
<dbReference type="PROSITE" id="PS01306">
    <property type="entry name" value="UPF0054"/>
    <property type="match status" value="1"/>
</dbReference>
<dbReference type="EMBL" id="LNZC01000027">
    <property type="protein sequence ID" value="KTD76918.1"/>
    <property type="molecule type" value="Genomic_DNA"/>
</dbReference>
<dbReference type="PANTHER" id="PTHR46986:SF1">
    <property type="entry name" value="ENDORIBONUCLEASE YBEY, CHLOROPLASTIC"/>
    <property type="match status" value="1"/>
</dbReference>
<keyword evidence="3 8" id="KW-0540">Nuclease</keyword>
<gene>
    <name evidence="8" type="primary">ybeY</name>
    <name evidence="9" type="ORF">Lwor_2143</name>
</gene>
<organism evidence="9 10">
    <name type="scientific">Legionella worsleiensis</name>
    <dbReference type="NCBI Taxonomy" id="45076"/>
    <lineage>
        <taxon>Bacteria</taxon>
        <taxon>Pseudomonadati</taxon>
        <taxon>Pseudomonadota</taxon>
        <taxon>Gammaproteobacteria</taxon>
        <taxon>Legionellales</taxon>
        <taxon>Legionellaceae</taxon>
        <taxon>Legionella</taxon>
    </lineage>
</organism>
<dbReference type="PANTHER" id="PTHR46986">
    <property type="entry name" value="ENDORIBONUCLEASE YBEY, CHLOROPLASTIC"/>
    <property type="match status" value="1"/>
</dbReference>
<evidence type="ECO:0000256" key="1">
    <source>
        <dbReference type="ARBA" id="ARBA00010875"/>
    </source>
</evidence>
<sequence length="158" mass="18166">MTYHVDVQNATNQQPPVSEDELIKLAGLALRDQCNDAELTVRLVDAEEMIYLNNTYRKQNKTTNVLAFPCSLPDTIKLECPLLGDVIICPEVLLEESKQMQKSLHEHWALIIIHGVLHLLGYDHIEDDDARVMQDLEIKLLAELGYRNPYHFEENNLE</sequence>
<dbReference type="NCBIfam" id="TIGR00043">
    <property type="entry name" value="rRNA maturation RNase YbeY"/>
    <property type="match status" value="1"/>
</dbReference>
<dbReference type="HAMAP" id="MF_00009">
    <property type="entry name" value="Endoribonucl_YbeY"/>
    <property type="match status" value="1"/>
</dbReference>
<keyword evidence="5 8" id="KW-0255">Endonuclease</keyword>
<dbReference type="GO" id="GO:0005737">
    <property type="term" value="C:cytoplasm"/>
    <property type="evidence" value="ECO:0007669"/>
    <property type="project" value="UniProtKB-SubCell"/>
</dbReference>
<dbReference type="STRING" id="45076.Lwor_2143"/>
<reference evidence="9 10" key="1">
    <citation type="submission" date="2015-11" db="EMBL/GenBank/DDBJ databases">
        <title>Genomic analysis of 38 Legionella species identifies large and diverse effector repertoires.</title>
        <authorList>
            <person name="Burstein D."/>
            <person name="Amaro F."/>
            <person name="Zusman T."/>
            <person name="Lifshitz Z."/>
            <person name="Cohen O."/>
            <person name="Gilbert J.A."/>
            <person name="Pupko T."/>
            <person name="Shuman H.A."/>
            <person name="Segal G."/>
        </authorList>
    </citation>
    <scope>NUCLEOTIDE SEQUENCE [LARGE SCALE GENOMIC DNA]</scope>
    <source>
        <strain evidence="9 10">ATCC 49508</strain>
    </source>
</reference>
<dbReference type="PATRIC" id="fig|45076.6.peg.2347"/>
<feature type="binding site" evidence="8">
    <location>
        <position position="118"/>
    </location>
    <ligand>
        <name>Zn(2+)</name>
        <dbReference type="ChEBI" id="CHEBI:29105"/>
        <note>catalytic</note>
    </ligand>
</feature>
<proteinExistence type="inferred from homology"/>
<feature type="binding site" evidence="8">
    <location>
        <position position="114"/>
    </location>
    <ligand>
        <name>Zn(2+)</name>
        <dbReference type="ChEBI" id="CHEBI:29105"/>
        <note>catalytic</note>
    </ligand>
</feature>
<feature type="binding site" evidence="8">
    <location>
        <position position="124"/>
    </location>
    <ligand>
        <name>Zn(2+)</name>
        <dbReference type="ChEBI" id="CHEBI:29105"/>
        <note>catalytic</note>
    </ligand>
</feature>
<evidence type="ECO:0000256" key="5">
    <source>
        <dbReference type="ARBA" id="ARBA00022759"/>
    </source>
</evidence>
<keyword evidence="10" id="KW-1185">Reference proteome</keyword>
<dbReference type="AlphaFoldDB" id="A0A0W1A6I5"/>
<dbReference type="SUPFAM" id="SSF55486">
    <property type="entry name" value="Metalloproteases ('zincins'), catalytic domain"/>
    <property type="match status" value="1"/>
</dbReference>
<dbReference type="GO" id="GO:0004222">
    <property type="term" value="F:metalloendopeptidase activity"/>
    <property type="evidence" value="ECO:0007669"/>
    <property type="project" value="InterPro"/>
</dbReference>
<evidence type="ECO:0000256" key="7">
    <source>
        <dbReference type="ARBA" id="ARBA00022833"/>
    </source>
</evidence>
<comment type="similarity">
    <text evidence="1 8">Belongs to the endoribonuclease YbeY family.</text>
</comment>
<keyword evidence="8" id="KW-0963">Cytoplasm</keyword>
<evidence type="ECO:0000256" key="8">
    <source>
        <dbReference type="HAMAP-Rule" id="MF_00009"/>
    </source>
</evidence>
<evidence type="ECO:0000256" key="2">
    <source>
        <dbReference type="ARBA" id="ARBA00022517"/>
    </source>
</evidence>
<dbReference type="InterPro" id="IPR020549">
    <property type="entry name" value="YbeY_CS"/>
</dbReference>
<dbReference type="GO" id="GO:0008270">
    <property type="term" value="F:zinc ion binding"/>
    <property type="evidence" value="ECO:0007669"/>
    <property type="project" value="UniProtKB-UniRule"/>
</dbReference>
<evidence type="ECO:0000256" key="4">
    <source>
        <dbReference type="ARBA" id="ARBA00022723"/>
    </source>
</evidence>
<dbReference type="EC" id="3.1.-.-" evidence="8"/>
<evidence type="ECO:0000256" key="3">
    <source>
        <dbReference type="ARBA" id="ARBA00022722"/>
    </source>
</evidence>
<dbReference type="RefSeq" id="WP_058493904.1">
    <property type="nucleotide sequence ID" value="NZ_CBCRUR010000008.1"/>
</dbReference>
<name>A0A0W1A6I5_9GAMM</name>
<keyword evidence="2 8" id="KW-0690">Ribosome biogenesis</keyword>
<accession>A0A0W1A6I5</accession>
<comment type="caution">
    <text evidence="9">The sequence shown here is derived from an EMBL/GenBank/DDBJ whole genome shotgun (WGS) entry which is preliminary data.</text>
</comment>
<comment type="cofactor">
    <cofactor evidence="8">
        <name>Zn(2+)</name>
        <dbReference type="ChEBI" id="CHEBI:29105"/>
    </cofactor>
    <text evidence="8">Binds 1 zinc ion.</text>
</comment>
<dbReference type="Proteomes" id="UP000054662">
    <property type="component" value="Unassembled WGS sequence"/>
</dbReference>
<keyword evidence="8" id="KW-0698">rRNA processing</keyword>